<reference evidence="3" key="1">
    <citation type="submission" date="2012-08" db="EMBL/GenBank/DDBJ databases">
        <title>The Genome Sequence of Wuchereria bancrofti.</title>
        <authorList>
            <person name="Nutman T.B."/>
            <person name="Fink D.L."/>
            <person name="Russ C."/>
            <person name="Young S."/>
            <person name="Zeng Q."/>
            <person name="Koehrsen M."/>
            <person name="Alvarado L."/>
            <person name="Berlin A."/>
            <person name="Chapman S.B."/>
            <person name="Chen Z."/>
            <person name="Freedman E."/>
            <person name="Gellesch M."/>
            <person name="Goldberg J."/>
            <person name="Griggs A."/>
            <person name="Gujja S."/>
            <person name="Heilman E.R."/>
            <person name="Heiman D."/>
            <person name="Hepburn T."/>
            <person name="Howarth C."/>
            <person name="Jen D."/>
            <person name="Larson L."/>
            <person name="Lewis B."/>
            <person name="Mehta T."/>
            <person name="Park D."/>
            <person name="Pearson M."/>
            <person name="Roberts A."/>
            <person name="Saif S."/>
            <person name="Shea T."/>
            <person name="Shenoy N."/>
            <person name="Sisk P."/>
            <person name="Stolte C."/>
            <person name="Sykes S."/>
            <person name="Walk T."/>
            <person name="White J."/>
            <person name="Yandava C."/>
            <person name="Haas B."/>
            <person name="Henn M.R."/>
            <person name="Nusbaum C."/>
            <person name="Birren B."/>
        </authorList>
    </citation>
    <scope>NUCLEOTIDE SEQUENCE [LARGE SCALE GENOMIC DNA]</scope>
    <source>
        <strain evidence="3">NA</strain>
    </source>
</reference>
<dbReference type="Proteomes" id="UP000004810">
    <property type="component" value="Unassembled WGS sequence"/>
</dbReference>
<keyword evidence="1" id="KW-1133">Transmembrane helix</keyword>
<protein>
    <submittedName>
        <fullName evidence="2">Uncharacterized protein</fullName>
    </submittedName>
</protein>
<evidence type="ECO:0000313" key="2">
    <source>
        <dbReference type="EMBL" id="EJW80470.1"/>
    </source>
</evidence>
<proteinExistence type="predicted"/>
<organism evidence="2 3">
    <name type="scientific">Wuchereria bancrofti</name>
    <dbReference type="NCBI Taxonomy" id="6293"/>
    <lineage>
        <taxon>Eukaryota</taxon>
        <taxon>Metazoa</taxon>
        <taxon>Ecdysozoa</taxon>
        <taxon>Nematoda</taxon>
        <taxon>Chromadorea</taxon>
        <taxon>Rhabditida</taxon>
        <taxon>Spirurina</taxon>
        <taxon>Spiruromorpha</taxon>
        <taxon>Filarioidea</taxon>
        <taxon>Onchocercidae</taxon>
        <taxon>Wuchereria</taxon>
    </lineage>
</organism>
<accession>J9B0Q1</accession>
<comment type="caution">
    <text evidence="2">The sequence shown here is derived from an EMBL/GenBank/DDBJ whole genome shotgun (WGS) entry which is preliminary data.</text>
</comment>
<dbReference type="EMBL" id="ADBV01004480">
    <property type="protein sequence ID" value="EJW80470.1"/>
    <property type="molecule type" value="Genomic_DNA"/>
</dbReference>
<evidence type="ECO:0000313" key="3">
    <source>
        <dbReference type="Proteomes" id="UP000004810"/>
    </source>
</evidence>
<feature type="transmembrane region" description="Helical" evidence="1">
    <location>
        <begin position="36"/>
        <end position="58"/>
    </location>
</feature>
<sequence>MRERSRAVMGHGSTSRKLKKKQFAREVLLPRSNHSIGCLLTTLVVYLYTGCLLIMLVFQEITQVVYLNANTDCLLCEASKRKQGKAKTNLTLCHRYAQASSRVLQQGCVHSECIGVRRPLIVHDSIATLRYSSTRLLDLVP</sequence>
<name>J9B0Q1_WUCBA</name>
<gene>
    <name evidence="2" type="ORF">WUBG_08624</name>
</gene>
<keyword evidence="1" id="KW-0472">Membrane</keyword>
<evidence type="ECO:0000256" key="1">
    <source>
        <dbReference type="SAM" id="Phobius"/>
    </source>
</evidence>
<keyword evidence="1" id="KW-0812">Transmembrane</keyword>
<dbReference type="AlphaFoldDB" id="J9B0Q1"/>